<feature type="compositionally biased region" description="Basic and acidic residues" evidence="1">
    <location>
        <begin position="60"/>
        <end position="95"/>
    </location>
</feature>
<protein>
    <submittedName>
        <fullName evidence="2">Uncharacterized protein</fullName>
    </submittedName>
</protein>
<name>A0A9P0ADK9_BEMTA</name>
<keyword evidence="3" id="KW-1185">Reference proteome</keyword>
<dbReference type="Proteomes" id="UP001152759">
    <property type="component" value="Chromosome 4"/>
</dbReference>
<evidence type="ECO:0000256" key="1">
    <source>
        <dbReference type="SAM" id="MobiDB-lite"/>
    </source>
</evidence>
<proteinExistence type="predicted"/>
<organism evidence="2 3">
    <name type="scientific">Bemisia tabaci</name>
    <name type="common">Sweetpotato whitefly</name>
    <name type="synonym">Aleurodes tabaci</name>
    <dbReference type="NCBI Taxonomy" id="7038"/>
    <lineage>
        <taxon>Eukaryota</taxon>
        <taxon>Metazoa</taxon>
        <taxon>Ecdysozoa</taxon>
        <taxon>Arthropoda</taxon>
        <taxon>Hexapoda</taxon>
        <taxon>Insecta</taxon>
        <taxon>Pterygota</taxon>
        <taxon>Neoptera</taxon>
        <taxon>Paraneoptera</taxon>
        <taxon>Hemiptera</taxon>
        <taxon>Sternorrhyncha</taxon>
        <taxon>Aleyrodoidea</taxon>
        <taxon>Aleyrodidae</taxon>
        <taxon>Aleyrodinae</taxon>
        <taxon>Bemisia</taxon>
    </lineage>
</organism>
<feature type="compositionally biased region" description="Polar residues" evidence="1">
    <location>
        <begin position="43"/>
        <end position="59"/>
    </location>
</feature>
<gene>
    <name evidence="2" type="ORF">BEMITA_LOCUS7437</name>
</gene>
<evidence type="ECO:0000313" key="3">
    <source>
        <dbReference type="Proteomes" id="UP001152759"/>
    </source>
</evidence>
<accession>A0A9P0ADK9</accession>
<sequence length="123" mass="13904">MGRVGSRLKIGLFWWVELAPTHQEAKLAALLAEDLTDIESEAETTFSQDSQQKQTTEQNSQEKDDSSGSSCKDKDADSHKDSCEDKELQEGEPSLKKTKIQRVSNPTIEDIYSMLQYFLSPLY</sequence>
<reference evidence="2" key="1">
    <citation type="submission" date="2021-12" db="EMBL/GenBank/DDBJ databases">
        <authorList>
            <person name="King R."/>
        </authorList>
    </citation>
    <scope>NUCLEOTIDE SEQUENCE</scope>
</reference>
<evidence type="ECO:0000313" key="2">
    <source>
        <dbReference type="EMBL" id="CAH0388527.1"/>
    </source>
</evidence>
<dbReference type="EMBL" id="OU963865">
    <property type="protein sequence ID" value="CAH0388527.1"/>
    <property type="molecule type" value="Genomic_DNA"/>
</dbReference>
<feature type="region of interest" description="Disordered" evidence="1">
    <location>
        <begin position="41"/>
        <end position="102"/>
    </location>
</feature>
<dbReference type="AlphaFoldDB" id="A0A9P0ADK9"/>